<organism evidence="1 2">
    <name type="scientific">Eumeta variegata</name>
    <name type="common">Bagworm moth</name>
    <name type="synonym">Eumeta japonica</name>
    <dbReference type="NCBI Taxonomy" id="151549"/>
    <lineage>
        <taxon>Eukaryota</taxon>
        <taxon>Metazoa</taxon>
        <taxon>Ecdysozoa</taxon>
        <taxon>Arthropoda</taxon>
        <taxon>Hexapoda</taxon>
        <taxon>Insecta</taxon>
        <taxon>Pterygota</taxon>
        <taxon>Neoptera</taxon>
        <taxon>Endopterygota</taxon>
        <taxon>Lepidoptera</taxon>
        <taxon>Glossata</taxon>
        <taxon>Ditrysia</taxon>
        <taxon>Tineoidea</taxon>
        <taxon>Psychidae</taxon>
        <taxon>Oiketicinae</taxon>
        <taxon>Eumeta</taxon>
    </lineage>
</organism>
<dbReference type="EMBL" id="BGZK01000277">
    <property type="protein sequence ID" value="GBP33685.1"/>
    <property type="molecule type" value="Genomic_DNA"/>
</dbReference>
<protein>
    <submittedName>
        <fullName evidence="1">Uncharacterized protein</fullName>
    </submittedName>
</protein>
<evidence type="ECO:0000313" key="1">
    <source>
        <dbReference type="EMBL" id="GBP33685.1"/>
    </source>
</evidence>
<reference evidence="1 2" key="1">
    <citation type="journal article" date="2019" name="Commun. Biol.">
        <title>The bagworm genome reveals a unique fibroin gene that provides high tensile strength.</title>
        <authorList>
            <person name="Kono N."/>
            <person name="Nakamura H."/>
            <person name="Ohtoshi R."/>
            <person name="Tomita M."/>
            <person name="Numata K."/>
            <person name="Arakawa K."/>
        </authorList>
    </citation>
    <scope>NUCLEOTIDE SEQUENCE [LARGE SCALE GENOMIC DNA]</scope>
</reference>
<evidence type="ECO:0000313" key="2">
    <source>
        <dbReference type="Proteomes" id="UP000299102"/>
    </source>
</evidence>
<name>A0A4C1V664_EUMVA</name>
<comment type="caution">
    <text evidence="1">The sequence shown here is derived from an EMBL/GenBank/DDBJ whole genome shotgun (WGS) entry which is preliminary data.</text>
</comment>
<accession>A0A4C1V664</accession>
<sequence length="81" mass="8659">MVRRVGKGRDALSCRHVPSTLPVSTLLWIVRLYDAGGVRRPRLRKLGSASSRAALRGAAALAARPRAPCPSPRSGPALQTF</sequence>
<keyword evidence="2" id="KW-1185">Reference proteome</keyword>
<dbReference type="Proteomes" id="UP000299102">
    <property type="component" value="Unassembled WGS sequence"/>
</dbReference>
<proteinExistence type="predicted"/>
<gene>
    <name evidence="1" type="ORF">EVAR_16723_1</name>
</gene>
<dbReference type="AlphaFoldDB" id="A0A4C1V664"/>